<evidence type="ECO:0000259" key="23">
    <source>
        <dbReference type="PROSITE" id="PS50011"/>
    </source>
</evidence>
<keyword evidence="13" id="KW-0418">Kinase</keyword>
<evidence type="ECO:0000256" key="2">
    <source>
        <dbReference type="ARBA" id="ARBA00008684"/>
    </source>
</evidence>
<evidence type="ECO:0000256" key="18">
    <source>
        <dbReference type="ARBA" id="ARBA00023180"/>
    </source>
</evidence>
<keyword evidence="11" id="KW-0677">Repeat</keyword>
<evidence type="ECO:0000256" key="9">
    <source>
        <dbReference type="ARBA" id="ARBA00022692"/>
    </source>
</evidence>
<evidence type="ECO:0000256" key="1">
    <source>
        <dbReference type="ARBA" id="ARBA00004162"/>
    </source>
</evidence>
<dbReference type="PROSITE" id="PS51450">
    <property type="entry name" value="LRR"/>
    <property type="match status" value="1"/>
</dbReference>
<evidence type="ECO:0000256" key="16">
    <source>
        <dbReference type="ARBA" id="ARBA00023136"/>
    </source>
</evidence>
<keyword evidence="8" id="KW-0808">Transferase</keyword>
<dbReference type="Pfam" id="PF00069">
    <property type="entry name" value="Pkinase"/>
    <property type="match status" value="1"/>
</dbReference>
<dbReference type="GO" id="GO:0004674">
    <property type="term" value="F:protein serine/threonine kinase activity"/>
    <property type="evidence" value="ECO:0007669"/>
    <property type="project" value="UniProtKB-KW"/>
</dbReference>
<comment type="catalytic activity">
    <reaction evidence="19">
        <text>L-threonyl-[protein] + ATP = O-phospho-L-threonyl-[protein] + ADP + H(+)</text>
        <dbReference type="Rhea" id="RHEA:46608"/>
        <dbReference type="Rhea" id="RHEA-COMP:11060"/>
        <dbReference type="Rhea" id="RHEA-COMP:11605"/>
        <dbReference type="ChEBI" id="CHEBI:15378"/>
        <dbReference type="ChEBI" id="CHEBI:30013"/>
        <dbReference type="ChEBI" id="CHEBI:30616"/>
        <dbReference type="ChEBI" id="CHEBI:61977"/>
        <dbReference type="ChEBI" id="CHEBI:456216"/>
        <dbReference type="EC" id="2.7.11.1"/>
    </reaction>
</comment>
<evidence type="ECO:0000256" key="11">
    <source>
        <dbReference type="ARBA" id="ARBA00022737"/>
    </source>
</evidence>
<evidence type="ECO:0000256" key="10">
    <source>
        <dbReference type="ARBA" id="ARBA00022729"/>
    </source>
</evidence>
<dbReference type="InterPro" id="IPR017441">
    <property type="entry name" value="Protein_kinase_ATP_BS"/>
</dbReference>
<dbReference type="Pfam" id="PF08263">
    <property type="entry name" value="LRRNT_2"/>
    <property type="match status" value="1"/>
</dbReference>
<evidence type="ECO:0000313" key="25">
    <source>
        <dbReference type="Proteomes" id="UP000734854"/>
    </source>
</evidence>
<comment type="catalytic activity">
    <reaction evidence="20">
        <text>L-seryl-[protein] + ATP = O-phospho-L-seryl-[protein] + ADP + H(+)</text>
        <dbReference type="Rhea" id="RHEA:17989"/>
        <dbReference type="Rhea" id="RHEA-COMP:9863"/>
        <dbReference type="Rhea" id="RHEA-COMP:11604"/>
        <dbReference type="ChEBI" id="CHEBI:15378"/>
        <dbReference type="ChEBI" id="CHEBI:29999"/>
        <dbReference type="ChEBI" id="CHEBI:30616"/>
        <dbReference type="ChEBI" id="CHEBI:83421"/>
        <dbReference type="ChEBI" id="CHEBI:456216"/>
        <dbReference type="EC" id="2.7.11.1"/>
    </reaction>
</comment>
<dbReference type="PROSITE" id="PS50011">
    <property type="entry name" value="PROTEIN_KINASE_DOM"/>
    <property type="match status" value="1"/>
</dbReference>
<evidence type="ECO:0000256" key="7">
    <source>
        <dbReference type="ARBA" id="ARBA00022614"/>
    </source>
</evidence>
<evidence type="ECO:0000256" key="20">
    <source>
        <dbReference type="ARBA" id="ARBA00048679"/>
    </source>
</evidence>
<dbReference type="PROSITE" id="PS00108">
    <property type="entry name" value="PROTEIN_KINASE_ST"/>
    <property type="match status" value="1"/>
</dbReference>
<dbReference type="InterPro" id="IPR008271">
    <property type="entry name" value="Ser/Thr_kinase_AS"/>
</dbReference>
<dbReference type="Pfam" id="PF00560">
    <property type="entry name" value="LRR_1"/>
    <property type="match status" value="8"/>
</dbReference>
<accession>A0A8J5LAC5</accession>
<dbReference type="SMART" id="SM00369">
    <property type="entry name" value="LRR_TYP"/>
    <property type="match status" value="6"/>
</dbReference>
<dbReference type="EC" id="2.7.11.1" evidence="3"/>
<keyword evidence="7" id="KW-0433">Leucine-rich repeat</keyword>
<keyword evidence="9 22" id="KW-0812">Transmembrane</keyword>
<dbReference type="InterPro" id="IPR000719">
    <property type="entry name" value="Prot_kinase_dom"/>
</dbReference>
<keyword evidence="10" id="KW-0732">Signal</keyword>
<name>A0A8J5LAC5_ZINOF</name>
<evidence type="ECO:0000256" key="15">
    <source>
        <dbReference type="ARBA" id="ARBA00022989"/>
    </source>
</evidence>
<organism evidence="24 25">
    <name type="scientific">Zingiber officinale</name>
    <name type="common">Ginger</name>
    <name type="synonym">Amomum zingiber</name>
    <dbReference type="NCBI Taxonomy" id="94328"/>
    <lineage>
        <taxon>Eukaryota</taxon>
        <taxon>Viridiplantae</taxon>
        <taxon>Streptophyta</taxon>
        <taxon>Embryophyta</taxon>
        <taxon>Tracheophyta</taxon>
        <taxon>Spermatophyta</taxon>
        <taxon>Magnoliopsida</taxon>
        <taxon>Liliopsida</taxon>
        <taxon>Zingiberales</taxon>
        <taxon>Zingiberaceae</taxon>
        <taxon>Zingiber</taxon>
    </lineage>
</organism>
<keyword evidence="25" id="KW-1185">Reference proteome</keyword>
<feature type="domain" description="Protein kinase" evidence="23">
    <location>
        <begin position="689"/>
        <end position="985"/>
    </location>
</feature>
<dbReference type="PROSITE" id="PS00107">
    <property type="entry name" value="PROTEIN_KINASE_ATP"/>
    <property type="match status" value="1"/>
</dbReference>
<keyword evidence="6" id="KW-0597">Phosphoprotein</keyword>
<evidence type="ECO:0000256" key="4">
    <source>
        <dbReference type="ARBA" id="ARBA00022475"/>
    </source>
</evidence>
<dbReference type="FunFam" id="3.80.10.10:FF:000095">
    <property type="entry name" value="LRR receptor-like serine/threonine-protein kinase GSO1"/>
    <property type="match status" value="2"/>
</dbReference>
<reference evidence="24 25" key="1">
    <citation type="submission" date="2020-08" db="EMBL/GenBank/DDBJ databases">
        <title>Plant Genome Project.</title>
        <authorList>
            <person name="Zhang R.-G."/>
        </authorList>
    </citation>
    <scope>NUCLEOTIDE SEQUENCE [LARGE SCALE GENOMIC DNA]</scope>
    <source>
        <tissue evidence="24">Rhizome</tissue>
    </source>
</reference>
<keyword evidence="18" id="KW-0325">Glycoprotein</keyword>
<keyword evidence="12 21" id="KW-0547">Nucleotide-binding</keyword>
<dbReference type="EMBL" id="JACMSC010000005">
    <property type="protein sequence ID" value="KAG6520557.1"/>
    <property type="molecule type" value="Genomic_DNA"/>
</dbReference>
<dbReference type="GO" id="GO:0005524">
    <property type="term" value="F:ATP binding"/>
    <property type="evidence" value="ECO:0007669"/>
    <property type="project" value="UniProtKB-UniRule"/>
</dbReference>
<keyword evidence="14 21" id="KW-0067">ATP-binding</keyword>
<feature type="transmembrane region" description="Helical" evidence="22">
    <location>
        <begin position="624"/>
        <end position="648"/>
    </location>
</feature>
<feature type="binding site" evidence="21">
    <location>
        <position position="717"/>
    </location>
    <ligand>
        <name>ATP</name>
        <dbReference type="ChEBI" id="CHEBI:30616"/>
    </ligand>
</feature>
<evidence type="ECO:0000256" key="19">
    <source>
        <dbReference type="ARBA" id="ARBA00047899"/>
    </source>
</evidence>
<evidence type="ECO:0000256" key="14">
    <source>
        <dbReference type="ARBA" id="ARBA00022840"/>
    </source>
</evidence>
<dbReference type="InterPro" id="IPR013210">
    <property type="entry name" value="LRR_N_plant-typ"/>
</dbReference>
<evidence type="ECO:0000256" key="8">
    <source>
        <dbReference type="ARBA" id="ARBA00022679"/>
    </source>
</evidence>
<evidence type="ECO:0000256" key="3">
    <source>
        <dbReference type="ARBA" id="ARBA00012513"/>
    </source>
</evidence>
<evidence type="ECO:0000256" key="12">
    <source>
        <dbReference type="ARBA" id="ARBA00022741"/>
    </source>
</evidence>
<comment type="caution">
    <text evidence="24">The sequence shown here is derived from an EMBL/GenBank/DDBJ whole genome shotgun (WGS) entry which is preliminary data.</text>
</comment>
<keyword evidence="4" id="KW-1003">Cell membrane</keyword>
<keyword evidence="5" id="KW-0723">Serine/threonine-protein kinase</keyword>
<dbReference type="OrthoDB" id="4062651at2759"/>
<dbReference type="PANTHER" id="PTHR48053">
    <property type="entry name" value="LEUCINE RICH REPEAT FAMILY PROTEIN, EXPRESSED"/>
    <property type="match status" value="1"/>
</dbReference>
<comment type="subcellular location">
    <subcellularLocation>
        <location evidence="1">Cell membrane</location>
        <topology evidence="1">Single-pass membrane protein</topology>
    </subcellularLocation>
</comment>
<dbReference type="AlphaFoldDB" id="A0A8J5LAC5"/>
<evidence type="ECO:0000256" key="21">
    <source>
        <dbReference type="PROSITE-ProRule" id="PRU10141"/>
    </source>
</evidence>
<keyword evidence="15 22" id="KW-1133">Transmembrane helix</keyword>
<dbReference type="PANTHER" id="PTHR48053:SF151">
    <property type="entry name" value="OS02G0216000 PROTEIN"/>
    <property type="match status" value="1"/>
</dbReference>
<dbReference type="GO" id="GO:0005886">
    <property type="term" value="C:plasma membrane"/>
    <property type="evidence" value="ECO:0007669"/>
    <property type="project" value="UniProtKB-SubCell"/>
</dbReference>
<keyword evidence="16 22" id="KW-0472">Membrane</keyword>
<sequence length="1012" mass="109900">MASLLKKIAGSNRPSNNINLPPMNCHTVVLAKVVILLFISSVRPSHQSGTIWTDQSALLEFKKGIVSDPGNSLRDWSQQNHVCEWYGINCSTSTPQRVERVNLKGNSLVGTISPFLSNLSNLILLELSDNSLGGSVPVELGFLSQLRVLALKQNGLGGNVPESFGMLAKLEFIDLSGNELHGRLPVILLYNCTKLRYVDLSTNLFTGHIPSQLGYHLPLLTNLLLYSNQLIGGIPESLTNSRLLEEIDIENNSFSGVLPSKILMQMSSLRRLHLSYNNFSGDDRNSNLVPFFDAISNLTHLEELELASNLLGGELPASIGLLGVNLSEIDLGYNLIQGAIPPNLSKLVNLKWLDLSNNLLHGSIPSELLLLPNLLRVWLSDNSFSGEIPSPPARCQIGLLDLSKNNLSGPIPSAFGNLTQLRQLKLSENQLNGTIPLSLGNTKLELLDLSYNRLTGALPAEVASLNSLLLYFNLSHNLLEGQLPTELGQMNKVGEIDLSTNKFSGEIPESLGGCVVVELLNLSHNNLQGQIPQSIGNLLSIKTLDLSFNHLSGPITYSLQHCSSLTILDLSFNNFSGALPEGGIFNLLTSDRIKGNHFCAVLPGHGIPSCHSKRTSLMHSRRGLILLVGIVSVSAFLATVICGTVYMIMRKRSSKRHKGDDASKNLSMSITSGFPRITYRELVEATEGFEKSRLVGSGSFGKVYRGVLGDGTAVAIKVLQLQSGNSTRSFKRECEVLKNIRHRNLMRIITACSLPDFKALVLPFMANGSLESHLYPKGEPSSRLSLAERVNICSDVAEGLAYLHHHSPAMVVHCDLKPSNILLNDDMTALVSDFGIAKLVMTVEGSAETAAATANSTANILCGSIGYVAPEYGYGRSASTKGDVYSFGILVLEMVTGKRPTDDMFGEGVSLQRWVRKEYRSKMETVVDAPLTREVSDQSLEVRKMWETALVELLELGLVCALENPDNRPTMLGAADDLDRLKKYLAGDATATFTSSIGLSSASVGASSSDYW</sequence>
<keyword evidence="17" id="KW-0675">Receptor</keyword>
<proteinExistence type="inferred from homology"/>
<dbReference type="FunFam" id="3.80.10.10:FF:000383">
    <property type="entry name" value="Leucine-rich repeat receptor protein kinase EMS1"/>
    <property type="match status" value="1"/>
</dbReference>
<dbReference type="InterPro" id="IPR003591">
    <property type="entry name" value="Leu-rich_rpt_typical-subtyp"/>
</dbReference>
<comment type="similarity">
    <text evidence="2">Belongs to the protein kinase superfamily. Ser/Thr protein kinase family.</text>
</comment>
<dbReference type="InterPro" id="IPR001611">
    <property type="entry name" value="Leu-rich_rpt"/>
</dbReference>
<dbReference type="Proteomes" id="UP000734854">
    <property type="component" value="Unassembled WGS sequence"/>
</dbReference>
<evidence type="ECO:0000256" key="22">
    <source>
        <dbReference type="SAM" id="Phobius"/>
    </source>
</evidence>
<protein>
    <recommendedName>
        <fullName evidence="3">non-specific serine/threonine protein kinase</fullName>
        <ecNumber evidence="3">2.7.11.1</ecNumber>
    </recommendedName>
</protein>
<evidence type="ECO:0000256" key="5">
    <source>
        <dbReference type="ARBA" id="ARBA00022527"/>
    </source>
</evidence>
<evidence type="ECO:0000256" key="13">
    <source>
        <dbReference type="ARBA" id="ARBA00022777"/>
    </source>
</evidence>
<evidence type="ECO:0000256" key="6">
    <source>
        <dbReference type="ARBA" id="ARBA00022553"/>
    </source>
</evidence>
<evidence type="ECO:0000256" key="17">
    <source>
        <dbReference type="ARBA" id="ARBA00023170"/>
    </source>
</evidence>
<dbReference type="SMART" id="SM00220">
    <property type="entry name" value="S_TKc"/>
    <property type="match status" value="1"/>
</dbReference>
<dbReference type="InterPro" id="IPR051716">
    <property type="entry name" value="Plant_RL_S/T_kinase"/>
</dbReference>
<dbReference type="FunFam" id="1.10.510.10:FF:000358">
    <property type="entry name" value="Putative leucine-rich repeat receptor-like serine/threonine-protein kinase"/>
    <property type="match status" value="1"/>
</dbReference>
<dbReference type="FunFam" id="3.30.200.20:FF:000543">
    <property type="entry name" value="Putative leucine-rich repeat receptor-like serine/threonine-protein kinase"/>
    <property type="match status" value="1"/>
</dbReference>
<gene>
    <name evidence="24" type="ORF">ZIOFF_017614</name>
</gene>
<evidence type="ECO:0000313" key="24">
    <source>
        <dbReference type="EMBL" id="KAG6520557.1"/>
    </source>
</evidence>